<feature type="signal peptide" evidence="1">
    <location>
        <begin position="1"/>
        <end position="24"/>
    </location>
</feature>
<keyword evidence="1" id="KW-0732">Signal</keyword>
<reference evidence="3" key="1">
    <citation type="submission" date="2022-11" db="UniProtKB">
        <authorList>
            <consortium name="WormBaseParasite"/>
        </authorList>
    </citation>
    <scope>IDENTIFICATION</scope>
</reference>
<dbReference type="WBParaSite" id="nRc.2.0.1.t39482-RA">
    <property type="protein sequence ID" value="nRc.2.0.1.t39482-RA"/>
    <property type="gene ID" value="nRc.2.0.1.g39482"/>
</dbReference>
<evidence type="ECO:0000313" key="2">
    <source>
        <dbReference type="Proteomes" id="UP000887565"/>
    </source>
</evidence>
<evidence type="ECO:0000313" key="3">
    <source>
        <dbReference type="WBParaSite" id="nRc.2.0.1.t39482-RA"/>
    </source>
</evidence>
<organism evidence="2 3">
    <name type="scientific">Romanomermis culicivorax</name>
    <name type="common">Nematode worm</name>
    <dbReference type="NCBI Taxonomy" id="13658"/>
    <lineage>
        <taxon>Eukaryota</taxon>
        <taxon>Metazoa</taxon>
        <taxon>Ecdysozoa</taxon>
        <taxon>Nematoda</taxon>
        <taxon>Enoplea</taxon>
        <taxon>Dorylaimia</taxon>
        <taxon>Mermithida</taxon>
        <taxon>Mermithoidea</taxon>
        <taxon>Mermithidae</taxon>
        <taxon>Romanomermis</taxon>
    </lineage>
</organism>
<protein>
    <submittedName>
        <fullName evidence="3">Uncharacterized protein</fullName>
    </submittedName>
</protein>
<keyword evidence="2" id="KW-1185">Reference proteome</keyword>
<evidence type="ECO:0000256" key="1">
    <source>
        <dbReference type="SAM" id="SignalP"/>
    </source>
</evidence>
<dbReference type="Proteomes" id="UP000887565">
    <property type="component" value="Unplaced"/>
</dbReference>
<dbReference type="AlphaFoldDB" id="A0A915KP19"/>
<proteinExistence type="predicted"/>
<name>A0A915KP19_ROMCU</name>
<feature type="chain" id="PRO_5038047799" evidence="1">
    <location>
        <begin position="25"/>
        <end position="144"/>
    </location>
</feature>
<accession>A0A915KP19</accession>
<sequence>MHVIVQLGGTLMVILLRFSGHGTANPNFTEPKLQKIKRMWYVLMATQLLRQIQLKLSGVKGKGPGARLAYTTPRKTLIGIVQVRGTRLLRDLRGLAKELPLTALFVGDTMDMSATGCAIDIDGDILRAEFDFSRPFIGFVWLLT</sequence>